<dbReference type="EMBL" id="JACHGO010000005">
    <property type="protein sequence ID" value="MBB5143914.1"/>
    <property type="molecule type" value="Genomic_DNA"/>
</dbReference>
<comment type="caution">
    <text evidence="1">The sequence shown here is derived from an EMBL/GenBank/DDBJ whole genome shotgun (WGS) entry which is preliminary data.</text>
</comment>
<keyword evidence="2" id="KW-1185">Reference proteome</keyword>
<sequence>MNPPLKPCHRCGAPALVESCNTDEAWRIVCSRDGCSCKPIKYRPENSRSRAWAVQTWNKRAVAAGEGE</sequence>
<reference evidence="1 2" key="1">
    <citation type="submission" date="2020-08" db="EMBL/GenBank/DDBJ databases">
        <title>Genomic Encyclopedia of Type Strains, Phase IV (KMG-IV): sequencing the most valuable type-strain genomes for metagenomic binning, comparative biology and taxonomic classification.</title>
        <authorList>
            <person name="Goeker M."/>
        </authorList>
    </citation>
    <scope>NUCLEOTIDE SEQUENCE [LARGE SCALE GENOMIC DNA]</scope>
    <source>
        <strain evidence="1 2">DSM 11275</strain>
    </source>
</reference>
<organism evidence="1 2">
    <name type="scientific">Desulfovibrio intestinalis</name>
    <dbReference type="NCBI Taxonomy" id="58621"/>
    <lineage>
        <taxon>Bacteria</taxon>
        <taxon>Pseudomonadati</taxon>
        <taxon>Thermodesulfobacteriota</taxon>
        <taxon>Desulfovibrionia</taxon>
        <taxon>Desulfovibrionales</taxon>
        <taxon>Desulfovibrionaceae</taxon>
        <taxon>Desulfovibrio</taxon>
    </lineage>
</organism>
<protein>
    <submittedName>
        <fullName evidence="1">Uncharacterized protein</fullName>
    </submittedName>
</protein>
<gene>
    <name evidence="1" type="ORF">HNQ38_002014</name>
</gene>
<proteinExistence type="predicted"/>
<name>A0A7W8FEL4_9BACT</name>
<accession>A0A7W8FEL4</accession>
<evidence type="ECO:0000313" key="2">
    <source>
        <dbReference type="Proteomes" id="UP000539075"/>
    </source>
</evidence>
<evidence type="ECO:0000313" key="1">
    <source>
        <dbReference type="EMBL" id="MBB5143914.1"/>
    </source>
</evidence>
<dbReference type="AlphaFoldDB" id="A0A7W8FEL4"/>
<dbReference type="Proteomes" id="UP000539075">
    <property type="component" value="Unassembled WGS sequence"/>
</dbReference>